<dbReference type="STRING" id="36847.CLNEO_00880"/>
<name>A0A136WHI3_9FIRM</name>
<dbReference type="RefSeq" id="WP_066083393.1">
    <property type="nucleotide sequence ID" value="NZ_LRVM01000001.1"/>
</dbReference>
<organism evidence="1 2">
    <name type="scientific">Anaerotignum neopropionicum</name>
    <dbReference type="NCBI Taxonomy" id="36847"/>
    <lineage>
        <taxon>Bacteria</taxon>
        <taxon>Bacillati</taxon>
        <taxon>Bacillota</taxon>
        <taxon>Clostridia</taxon>
        <taxon>Lachnospirales</taxon>
        <taxon>Anaerotignaceae</taxon>
        <taxon>Anaerotignum</taxon>
    </lineage>
</organism>
<comment type="caution">
    <text evidence="1">The sequence shown here is derived from an EMBL/GenBank/DDBJ whole genome shotgun (WGS) entry which is preliminary data.</text>
</comment>
<protein>
    <submittedName>
        <fullName evidence="1">Uncharacterized protein</fullName>
    </submittedName>
</protein>
<dbReference type="EMBL" id="LRVM01000001">
    <property type="protein sequence ID" value="KXL53992.1"/>
    <property type="molecule type" value="Genomic_DNA"/>
</dbReference>
<evidence type="ECO:0000313" key="1">
    <source>
        <dbReference type="EMBL" id="KXL53992.1"/>
    </source>
</evidence>
<sequence length="190" mass="21389">MLGFHTDGIRLFGASPQLISLLKQRKLPIASEITGNTLVFAINETNILTKKLYATSFFAGETPWFVCTVGDFPRPTQNTLPFQQEADLADFITAIYYASQGFLHLDFELSELKERLSEEKGKKIIALCEEDFGKIPKDAFAMCFCFSNGGFMESDQLFVKLTKEFGMDMGKVLLAGTFDSKYHFTRAFVL</sequence>
<proteinExistence type="predicted"/>
<dbReference type="Proteomes" id="UP000070539">
    <property type="component" value="Unassembled WGS sequence"/>
</dbReference>
<reference evidence="1 2" key="1">
    <citation type="submission" date="2016-01" db="EMBL/GenBank/DDBJ databases">
        <title>Genome sequence of Clostridium neopropionicum X4, DSM-3847.</title>
        <authorList>
            <person name="Poehlein A."/>
            <person name="Beck M.H."/>
            <person name="Bengelsdorf F.R."/>
            <person name="Daniel R."/>
            <person name="Duerre P."/>
        </authorList>
    </citation>
    <scope>NUCLEOTIDE SEQUENCE [LARGE SCALE GENOMIC DNA]</scope>
    <source>
        <strain evidence="1 2">DSM-3847</strain>
    </source>
</reference>
<evidence type="ECO:0000313" key="2">
    <source>
        <dbReference type="Proteomes" id="UP000070539"/>
    </source>
</evidence>
<dbReference type="AlphaFoldDB" id="A0A136WHI3"/>
<keyword evidence="2" id="KW-1185">Reference proteome</keyword>
<accession>A0A136WHI3</accession>
<dbReference type="OrthoDB" id="2061882at2"/>
<gene>
    <name evidence="1" type="ORF">CLNEO_00880</name>
</gene>